<keyword evidence="3" id="KW-1185">Reference proteome</keyword>
<evidence type="ECO:0000313" key="4">
    <source>
        <dbReference type="WBParaSite" id="SBAD_0001007901-mRNA-1"/>
    </source>
</evidence>
<keyword evidence="1" id="KW-0812">Transmembrane</keyword>
<organism evidence="4">
    <name type="scientific">Soboliphyme baturini</name>
    <dbReference type="NCBI Taxonomy" id="241478"/>
    <lineage>
        <taxon>Eukaryota</taxon>
        <taxon>Metazoa</taxon>
        <taxon>Ecdysozoa</taxon>
        <taxon>Nematoda</taxon>
        <taxon>Enoplea</taxon>
        <taxon>Dorylaimia</taxon>
        <taxon>Dioctophymatida</taxon>
        <taxon>Dioctophymatoidea</taxon>
        <taxon>Soboliphymatidae</taxon>
        <taxon>Soboliphyme</taxon>
    </lineage>
</organism>
<reference evidence="2 3" key="2">
    <citation type="submission" date="2018-11" db="EMBL/GenBank/DDBJ databases">
        <authorList>
            <consortium name="Pathogen Informatics"/>
        </authorList>
    </citation>
    <scope>NUCLEOTIDE SEQUENCE [LARGE SCALE GENOMIC DNA]</scope>
</reference>
<dbReference type="WBParaSite" id="SBAD_0001007901-mRNA-1">
    <property type="protein sequence ID" value="SBAD_0001007901-mRNA-1"/>
    <property type="gene ID" value="SBAD_0001007901"/>
</dbReference>
<reference evidence="4" key="1">
    <citation type="submission" date="2016-06" db="UniProtKB">
        <authorList>
            <consortium name="WormBaseParasite"/>
        </authorList>
    </citation>
    <scope>IDENTIFICATION</scope>
</reference>
<keyword evidence="1" id="KW-0472">Membrane</keyword>
<dbReference type="EMBL" id="UZAM01013086">
    <property type="protein sequence ID" value="VDP25366.1"/>
    <property type="molecule type" value="Genomic_DNA"/>
</dbReference>
<name>A0A183J1I1_9BILA</name>
<dbReference type="Proteomes" id="UP000270296">
    <property type="component" value="Unassembled WGS sequence"/>
</dbReference>
<accession>A0A183J1I1</accession>
<evidence type="ECO:0000256" key="1">
    <source>
        <dbReference type="SAM" id="Phobius"/>
    </source>
</evidence>
<evidence type="ECO:0000313" key="3">
    <source>
        <dbReference type="Proteomes" id="UP000270296"/>
    </source>
</evidence>
<protein>
    <submittedName>
        <fullName evidence="2 4">Uncharacterized protein</fullName>
    </submittedName>
</protein>
<keyword evidence="1" id="KW-1133">Transmembrane helix</keyword>
<gene>
    <name evidence="2" type="ORF">SBAD_LOCUS9729</name>
</gene>
<dbReference type="AlphaFoldDB" id="A0A183J1I1"/>
<sequence length="129" mass="14715">MHERRTHAFFAVTLATVDADRSWRTVDDEVLYERELKQASTNRLPVSVGLAEVFIEMEYTSMKTSNPEALSLYYRTSILPDDTGALPMNTTRPIAIVYLRIAYCVFGILQMIVTCITLTVTMRIMQTLT</sequence>
<proteinExistence type="predicted"/>
<feature type="transmembrane region" description="Helical" evidence="1">
    <location>
        <begin position="97"/>
        <end position="120"/>
    </location>
</feature>
<evidence type="ECO:0000313" key="2">
    <source>
        <dbReference type="EMBL" id="VDP25366.1"/>
    </source>
</evidence>